<dbReference type="CDD" id="cd04280">
    <property type="entry name" value="ZnMc_astacin_like"/>
    <property type="match status" value="1"/>
</dbReference>
<evidence type="ECO:0000313" key="9">
    <source>
        <dbReference type="Proteomes" id="UP000838412"/>
    </source>
</evidence>
<feature type="domain" description="ShKT" evidence="6">
    <location>
        <begin position="65"/>
        <end position="99"/>
    </location>
</feature>
<keyword evidence="5" id="KW-0862">Zinc</keyword>
<keyword evidence="4" id="KW-1015">Disulfide bond</keyword>
<dbReference type="SMART" id="SM00235">
    <property type="entry name" value="ZnMc"/>
    <property type="match status" value="1"/>
</dbReference>
<feature type="domain" description="ShKT" evidence="6">
    <location>
        <begin position="108"/>
        <end position="142"/>
    </location>
</feature>
<feature type="disulfide bond" evidence="4">
    <location>
        <begin position="65"/>
        <end position="99"/>
    </location>
</feature>
<evidence type="ECO:0000259" key="7">
    <source>
        <dbReference type="PROSITE" id="PS51864"/>
    </source>
</evidence>
<dbReference type="EMBL" id="OV696688">
    <property type="protein sequence ID" value="CAH1257389.1"/>
    <property type="molecule type" value="Genomic_DNA"/>
</dbReference>
<dbReference type="PANTHER" id="PTHR10127:SF883">
    <property type="entry name" value="ZINC METALLOPROTEINASE NAS-8"/>
    <property type="match status" value="1"/>
</dbReference>
<name>A0A8K0EKE1_BRALA</name>
<dbReference type="AlphaFoldDB" id="A0A8K0EKE1"/>
<evidence type="ECO:0000256" key="4">
    <source>
        <dbReference type="PROSITE-ProRule" id="PRU01005"/>
    </source>
</evidence>
<feature type="disulfide bond" evidence="4">
    <location>
        <begin position="148"/>
        <end position="182"/>
    </location>
</feature>
<dbReference type="OrthoDB" id="291007at2759"/>
<dbReference type="InterPro" id="IPR034035">
    <property type="entry name" value="Astacin-like_dom"/>
</dbReference>
<sequence length="365" mass="40544">MSRTAIFGMISCLLVGLVTSTPRLQLNKGDFARADLDKRNAVEDAKLWQSGVIPYVFNSEFASACKDDHAGCPHWASIGECDVNPNYMLVNCRLSCGVCEQMSERSTCQDNHASCSYWASTGECQINPNYMLTNCQASCGICQPTSTCQDNHASCYHWASIGECDVNPPYMLVNCMQSCNVCVTAEPLSDQKPEEGSEAAMILAGMADFHSETCIQFVPRTTEQDYIHIRKLGGCHSEVGRQGGRQELSLANDCLQKGTITHHLMQAVGFHYENNRPDRDQWIVINLENVQDDHVHDFDKNTEGRTLNLPYDYGSIMHLGSHVYSKNGMETITAKRPLNGAVMGGWRNTGLSDLDIQKINTLYQC</sequence>
<feature type="disulfide bond" evidence="4">
    <location>
        <begin position="108"/>
        <end position="142"/>
    </location>
</feature>
<dbReference type="Gene3D" id="1.10.10.1940">
    <property type="match status" value="1"/>
</dbReference>
<feature type="domain" description="Peptidase M12A" evidence="7">
    <location>
        <begin position="159"/>
        <end position="365"/>
    </location>
</feature>
<dbReference type="PRINTS" id="PR00480">
    <property type="entry name" value="ASTACIN"/>
</dbReference>
<dbReference type="SUPFAM" id="SSF55486">
    <property type="entry name" value="Metalloproteases ('zincins'), catalytic domain"/>
    <property type="match status" value="1"/>
</dbReference>
<organism evidence="8 9">
    <name type="scientific">Branchiostoma lanceolatum</name>
    <name type="common">Common lancelet</name>
    <name type="synonym">Amphioxus lanceolatum</name>
    <dbReference type="NCBI Taxonomy" id="7740"/>
    <lineage>
        <taxon>Eukaryota</taxon>
        <taxon>Metazoa</taxon>
        <taxon>Chordata</taxon>
        <taxon>Cephalochordata</taxon>
        <taxon>Leptocardii</taxon>
        <taxon>Amphioxiformes</taxon>
        <taxon>Branchiostomatidae</taxon>
        <taxon>Branchiostoma</taxon>
    </lineage>
</organism>
<keyword evidence="3 5" id="KW-0378">Hydrolase</keyword>
<dbReference type="Gene3D" id="3.40.390.10">
    <property type="entry name" value="Collagenase (Catalytic Domain)"/>
    <property type="match status" value="1"/>
</dbReference>
<protein>
    <recommendedName>
        <fullName evidence="5">Metalloendopeptidase</fullName>
        <ecNumber evidence="5">3.4.24.-</ecNumber>
    </recommendedName>
</protein>
<proteinExistence type="predicted"/>
<feature type="chain" id="PRO_5035489543" description="Metalloendopeptidase" evidence="5">
    <location>
        <begin position="21"/>
        <end position="365"/>
    </location>
</feature>
<evidence type="ECO:0000256" key="3">
    <source>
        <dbReference type="ARBA" id="ARBA00022801"/>
    </source>
</evidence>
<keyword evidence="5" id="KW-0732">Signal</keyword>
<dbReference type="GO" id="GO:0006508">
    <property type="term" value="P:proteolysis"/>
    <property type="evidence" value="ECO:0007669"/>
    <property type="project" value="UniProtKB-KW"/>
</dbReference>
<accession>A0A8K0EKE1</accession>
<reference evidence="8" key="1">
    <citation type="submission" date="2022-01" db="EMBL/GenBank/DDBJ databases">
        <authorList>
            <person name="Braso-Vives M."/>
        </authorList>
    </citation>
    <scope>NUCLEOTIDE SEQUENCE</scope>
</reference>
<evidence type="ECO:0000256" key="5">
    <source>
        <dbReference type="RuleBase" id="RU361183"/>
    </source>
</evidence>
<dbReference type="InterPro" id="IPR006026">
    <property type="entry name" value="Peptidase_Metallo"/>
</dbReference>
<dbReference type="Pfam" id="PF01400">
    <property type="entry name" value="Astacin"/>
    <property type="match status" value="1"/>
</dbReference>
<dbReference type="PROSITE" id="PS51670">
    <property type="entry name" value="SHKT"/>
    <property type="match status" value="3"/>
</dbReference>
<evidence type="ECO:0000259" key="6">
    <source>
        <dbReference type="PROSITE" id="PS51670"/>
    </source>
</evidence>
<keyword evidence="9" id="KW-1185">Reference proteome</keyword>
<feature type="domain" description="ShKT" evidence="6">
    <location>
        <begin position="148"/>
        <end position="182"/>
    </location>
</feature>
<comment type="caution">
    <text evidence="4">Lacks conserved residue(s) required for the propagation of feature annotation.</text>
</comment>
<dbReference type="Pfam" id="PF01549">
    <property type="entry name" value="ShK"/>
    <property type="match status" value="3"/>
</dbReference>
<keyword evidence="2 5" id="KW-0645">Protease</keyword>
<dbReference type="InterPro" id="IPR024079">
    <property type="entry name" value="MetalloPept_cat_dom_sf"/>
</dbReference>
<keyword evidence="5" id="KW-0482">Metalloprotease</keyword>
<dbReference type="GO" id="GO:0008270">
    <property type="term" value="F:zinc ion binding"/>
    <property type="evidence" value="ECO:0007669"/>
    <property type="project" value="InterPro"/>
</dbReference>
<dbReference type="Proteomes" id="UP000838412">
    <property type="component" value="Chromosome 3"/>
</dbReference>
<comment type="function">
    <text evidence="1">Metalloprotease.</text>
</comment>
<gene>
    <name evidence="8" type="primary">ASTL</name>
    <name evidence="8" type="ORF">BLAG_LOCUS15342</name>
</gene>
<keyword evidence="5" id="KW-0479">Metal-binding</keyword>
<comment type="cofactor">
    <cofactor evidence="5">
        <name>Zn(2+)</name>
        <dbReference type="ChEBI" id="CHEBI:29105"/>
    </cofactor>
    <text evidence="5">Binds 1 zinc ion per subunit.</text>
</comment>
<dbReference type="PANTHER" id="PTHR10127">
    <property type="entry name" value="DISCOIDIN, CUB, EGF, LAMININ , AND ZINC METALLOPROTEASE DOMAIN CONTAINING"/>
    <property type="match status" value="1"/>
</dbReference>
<evidence type="ECO:0000313" key="8">
    <source>
        <dbReference type="EMBL" id="CAH1257389.1"/>
    </source>
</evidence>
<dbReference type="InterPro" id="IPR003582">
    <property type="entry name" value="ShKT_dom"/>
</dbReference>
<evidence type="ECO:0000256" key="1">
    <source>
        <dbReference type="ARBA" id="ARBA00002657"/>
    </source>
</evidence>
<dbReference type="InterPro" id="IPR001506">
    <property type="entry name" value="Peptidase_M12A"/>
</dbReference>
<dbReference type="SMART" id="SM00254">
    <property type="entry name" value="ShKT"/>
    <property type="match status" value="3"/>
</dbReference>
<dbReference type="EC" id="3.4.24.-" evidence="5"/>
<dbReference type="PROSITE" id="PS51864">
    <property type="entry name" value="ASTACIN"/>
    <property type="match status" value="1"/>
</dbReference>
<evidence type="ECO:0000256" key="2">
    <source>
        <dbReference type="ARBA" id="ARBA00022670"/>
    </source>
</evidence>
<dbReference type="GO" id="GO:0004222">
    <property type="term" value="F:metalloendopeptidase activity"/>
    <property type="evidence" value="ECO:0007669"/>
    <property type="project" value="UniProtKB-UniRule"/>
</dbReference>
<feature type="signal peptide" evidence="5">
    <location>
        <begin position="1"/>
        <end position="20"/>
    </location>
</feature>